<dbReference type="NCBIfam" id="NF009150">
    <property type="entry name" value="PRK12497.1-3"/>
    <property type="match status" value="1"/>
</dbReference>
<dbReference type="CDD" id="cd20736">
    <property type="entry name" value="PoNe_Nuclease"/>
    <property type="match status" value="1"/>
</dbReference>
<dbReference type="Proteomes" id="UP001352263">
    <property type="component" value="Unassembled WGS sequence"/>
</dbReference>
<dbReference type="EMBL" id="JAWIIV010000004">
    <property type="protein sequence ID" value="MEC4718751.1"/>
    <property type="molecule type" value="Genomic_DNA"/>
</dbReference>
<comment type="caution">
    <text evidence="3">The sequence shown here is derived from an EMBL/GenBank/DDBJ whole genome shotgun (WGS) entry which is preliminary data.</text>
</comment>
<comment type="similarity">
    <text evidence="1 2">Belongs to the UPF0102 family.</text>
</comment>
<proteinExistence type="inferred from homology"/>
<organism evidence="3 4">
    <name type="scientific">Noviherbaspirillum album</name>
    <dbReference type="NCBI Taxonomy" id="3080276"/>
    <lineage>
        <taxon>Bacteria</taxon>
        <taxon>Pseudomonadati</taxon>
        <taxon>Pseudomonadota</taxon>
        <taxon>Betaproteobacteria</taxon>
        <taxon>Burkholderiales</taxon>
        <taxon>Oxalobacteraceae</taxon>
        <taxon>Noviherbaspirillum</taxon>
    </lineage>
</organism>
<dbReference type="Pfam" id="PF02021">
    <property type="entry name" value="UPF0102"/>
    <property type="match status" value="1"/>
</dbReference>
<dbReference type="HAMAP" id="MF_00048">
    <property type="entry name" value="UPF0102"/>
    <property type="match status" value="1"/>
</dbReference>
<dbReference type="RefSeq" id="WP_326505481.1">
    <property type="nucleotide sequence ID" value="NZ_JAWIIV010000004.1"/>
</dbReference>
<gene>
    <name evidence="3" type="ORF">RY831_06315</name>
</gene>
<reference evidence="3 4" key="1">
    <citation type="submission" date="2023-10" db="EMBL/GenBank/DDBJ databases">
        <title>Noviherbaspirillum sp. CPCC 100848 genome assembly.</title>
        <authorList>
            <person name="Li X.Y."/>
            <person name="Fang X.M."/>
        </authorList>
    </citation>
    <scope>NUCLEOTIDE SEQUENCE [LARGE SCALE GENOMIC DNA]</scope>
    <source>
        <strain evidence="3 4">CPCC 100848</strain>
    </source>
</reference>
<dbReference type="PANTHER" id="PTHR34039:SF1">
    <property type="entry name" value="UPF0102 PROTEIN YRAN"/>
    <property type="match status" value="1"/>
</dbReference>
<dbReference type="Gene3D" id="3.40.1350.10">
    <property type="match status" value="1"/>
</dbReference>
<sequence>MPLFRHATARTARQLTGDAGEDRALAYLEQQGLSLLQRNFRCKGGEIDLIMREKSVVVFVEVRKRAPSRFGDAAASIGPRKQARLMIAAQVYLQTLRTVPPCRFDIIAIDGERLNWMRNAIEA</sequence>
<keyword evidence="4" id="KW-1185">Reference proteome</keyword>
<name>A0ABU6J561_9BURK</name>
<dbReference type="InterPro" id="IPR003509">
    <property type="entry name" value="UPF0102_YraN-like"/>
</dbReference>
<evidence type="ECO:0000256" key="1">
    <source>
        <dbReference type="ARBA" id="ARBA00006738"/>
    </source>
</evidence>
<dbReference type="SUPFAM" id="SSF52980">
    <property type="entry name" value="Restriction endonuclease-like"/>
    <property type="match status" value="1"/>
</dbReference>
<dbReference type="InterPro" id="IPR011856">
    <property type="entry name" value="tRNA_endonuc-like_dom_sf"/>
</dbReference>
<evidence type="ECO:0000313" key="3">
    <source>
        <dbReference type="EMBL" id="MEC4718751.1"/>
    </source>
</evidence>
<dbReference type="NCBIfam" id="TIGR00252">
    <property type="entry name" value="YraN family protein"/>
    <property type="match status" value="1"/>
</dbReference>
<dbReference type="PANTHER" id="PTHR34039">
    <property type="entry name" value="UPF0102 PROTEIN YRAN"/>
    <property type="match status" value="1"/>
</dbReference>
<protein>
    <recommendedName>
        <fullName evidence="2">UPF0102 protein RY831_06315</fullName>
    </recommendedName>
</protein>
<evidence type="ECO:0000256" key="2">
    <source>
        <dbReference type="HAMAP-Rule" id="MF_00048"/>
    </source>
</evidence>
<dbReference type="InterPro" id="IPR011335">
    <property type="entry name" value="Restrct_endonuc-II-like"/>
</dbReference>
<accession>A0ABU6J561</accession>
<evidence type="ECO:0000313" key="4">
    <source>
        <dbReference type="Proteomes" id="UP001352263"/>
    </source>
</evidence>